<evidence type="ECO:0000256" key="2">
    <source>
        <dbReference type="ARBA" id="ARBA00001946"/>
    </source>
</evidence>
<keyword evidence="10" id="KW-0464">Manganese</keyword>
<keyword evidence="9 15" id="KW-0067">ATP-binding</keyword>
<dbReference type="Gene3D" id="3.40.50.20">
    <property type="match status" value="1"/>
</dbReference>
<dbReference type="SUPFAM" id="SSF56059">
    <property type="entry name" value="Glutathione synthetase ATP-binding domain-like"/>
    <property type="match status" value="1"/>
</dbReference>
<dbReference type="GO" id="GO:0009113">
    <property type="term" value="P:purine nucleobase biosynthetic process"/>
    <property type="evidence" value="ECO:0007669"/>
    <property type="project" value="InterPro"/>
</dbReference>
<dbReference type="InterPro" id="IPR020562">
    <property type="entry name" value="PRibGlycinamide_synth_N"/>
</dbReference>
<evidence type="ECO:0000256" key="8">
    <source>
        <dbReference type="ARBA" id="ARBA00022755"/>
    </source>
</evidence>
<evidence type="ECO:0000256" key="5">
    <source>
        <dbReference type="ARBA" id="ARBA00022598"/>
    </source>
</evidence>
<evidence type="ECO:0000259" key="16">
    <source>
        <dbReference type="PROSITE" id="PS50975"/>
    </source>
</evidence>
<protein>
    <recommendedName>
        <fullName evidence="4 14">Phosphoribosylamine--glycine ligase</fullName>
        <ecNumber evidence="4 14">6.3.4.13</ecNumber>
    </recommendedName>
    <alternativeName>
        <fullName evidence="14">GARS</fullName>
    </alternativeName>
    <alternativeName>
        <fullName evidence="12 14">Glycinamide ribonucleotide synthetase</fullName>
    </alternativeName>
    <alternativeName>
        <fullName evidence="13 14">Phosphoribosylglycinamide synthetase</fullName>
    </alternativeName>
</protein>
<evidence type="ECO:0000256" key="14">
    <source>
        <dbReference type="HAMAP-Rule" id="MF_00138"/>
    </source>
</evidence>
<evidence type="ECO:0000313" key="18">
    <source>
        <dbReference type="Proteomes" id="UP000017148"/>
    </source>
</evidence>
<dbReference type="AlphaFoldDB" id="U7DCQ2"/>
<reference evidence="17 18" key="1">
    <citation type="journal article" date="2013" name="Environ. Microbiol.">
        <title>Genome analysis of Chitinivibrio alkaliphilus gen. nov., sp. nov., a novel extremely haloalkaliphilic anaerobic chitinolytic bacterium from the candidate phylum Termite Group 3.</title>
        <authorList>
            <person name="Sorokin D.Y."/>
            <person name="Gumerov V.M."/>
            <person name="Rakitin A.L."/>
            <person name="Beletsky A.V."/>
            <person name="Damste J.S."/>
            <person name="Muyzer G."/>
            <person name="Mardanov A.V."/>
            <person name="Ravin N.V."/>
        </authorList>
    </citation>
    <scope>NUCLEOTIDE SEQUENCE [LARGE SCALE GENOMIC DNA]</scope>
    <source>
        <strain evidence="17 18">ACht1</strain>
    </source>
</reference>
<feature type="domain" description="ATP-grasp" evidence="16">
    <location>
        <begin position="111"/>
        <end position="317"/>
    </location>
</feature>
<keyword evidence="7 15" id="KW-0547">Nucleotide-binding</keyword>
<dbReference type="SUPFAM" id="SSF52440">
    <property type="entry name" value="PreATP-grasp domain"/>
    <property type="match status" value="1"/>
</dbReference>
<dbReference type="OrthoDB" id="9807240at2"/>
<dbReference type="InterPro" id="IPR013815">
    <property type="entry name" value="ATP_grasp_subdomain_1"/>
</dbReference>
<evidence type="ECO:0000256" key="12">
    <source>
        <dbReference type="ARBA" id="ARBA00042242"/>
    </source>
</evidence>
<evidence type="ECO:0000256" key="15">
    <source>
        <dbReference type="PROSITE-ProRule" id="PRU00409"/>
    </source>
</evidence>
<dbReference type="eggNOG" id="COG0151">
    <property type="taxonomic scope" value="Bacteria"/>
</dbReference>
<dbReference type="GO" id="GO:0004637">
    <property type="term" value="F:phosphoribosylamine-glycine ligase activity"/>
    <property type="evidence" value="ECO:0007669"/>
    <property type="project" value="UniProtKB-UniRule"/>
</dbReference>
<comment type="cofactor">
    <cofactor evidence="2">
        <name>Mg(2+)</name>
        <dbReference type="ChEBI" id="CHEBI:18420"/>
    </cofactor>
</comment>
<comment type="catalytic activity">
    <reaction evidence="14">
        <text>5-phospho-beta-D-ribosylamine + glycine + ATP = N(1)-(5-phospho-beta-D-ribosyl)glycinamide + ADP + phosphate + H(+)</text>
        <dbReference type="Rhea" id="RHEA:17453"/>
        <dbReference type="ChEBI" id="CHEBI:15378"/>
        <dbReference type="ChEBI" id="CHEBI:30616"/>
        <dbReference type="ChEBI" id="CHEBI:43474"/>
        <dbReference type="ChEBI" id="CHEBI:57305"/>
        <dbReference type="ChEBI" id="CHEBI:58681"/>
        <dbReference type="ChEBI" id="CHEBI:143788"/>
        <dbReference type="ChEBI" id="CHEBI:456216"/>
        <dbReference type="EC" id="6.3.4.13"/>
    </reaction>
</comment>
<comment type="similarity">
    <text evidence="11 14">Belongs to the GARS family.</text>
</comment>
<evidence type="ECO:0000256" key="11">
    <source>
        <dbReference type="ARBA" id="ARBA00038345"/>
    </source>
</evidence>
<dbReference type="SMART" id="SM01210">
    <property type="entry name" value="GARS_C"/>
    <property type="match status" value="1"/>
</dbReference>
<comment type="caution">
    <text evidence="17">The sequence shown here is derived from an EMBL/GenBank/DDBJ whole genome shotgun (WGS) entry which is preliminary data.</text>
</comment>
<comment type="cofactor">
    <cofactor evidence="1">
        <name>Mn(2+)</name>
        <dbReference type="ChEBI" id="CHEBI:29035"/>
    </cofactor>
</comment>
<dbReference type="HAMAP" id="MF_00138">
    <property type="entry name" value="GARS"/>
    <property type="match status" value="1"/>
</dbReference>
<dbReference type="GO" id="GO:0005524">
    <property type="term" value="F:ATP binding"/>
    <property type="evidence" value="ECO:0007669"/>
    <property type="project" value="UniProtKB-UniRule"/>
</dbReference>
<evidence type="ECO:0000256" key="3">
    <source>
        <dbReference type="ARBA" id="ARBA00005174"/>
    </source>
</evidence>
<dbReference type="PANTHER" id="PTHR43472:SF1">
    <property type="entry name" value="PHOSPHORIBOSYLAMINE--GLYCINE LIGASE, CHLOROPLASTIC"/>
    <property type="match status" value="1"/>
</dbReference>
<dbReference type="FunFam" id="3.30.470.20:FF:000018">
    <property type="entry name" value="Trifunctional purine biosynthetic protein adenosine-3"/>
    <property type="match status" value="1"/>
</dbReference>
<gene>
    <name evidence="14" type="primary">purD</name>
    <name evidence="17" type="ORF">CALK_0134</name>
</gene>
<dbReference type="STRING" id="1313304.CALK_0134"/>
<evidence type="ECO:0000256" key="4">
    <source>
        <dbReference type="ARBA" id="ARBA00013255"/>
    </source>
</evidence>
<name>U7DCQ2_9BACT</name>
<dbReference type="EMBL" id="ASJR01000001">
    <property type="protein sequence ID" value="ERP39338.1"/>
    <property type="molecule type" value="Genomic_DNA"/>
</dbReference>
<evidence type="ECO:0000256" key="9">
    <source>
        <dbReference type="ARBA" id="ARBA00022840"/>
    </source>
</evidence>
<dbReference type="InterPro" id="IPR011054">
    <property type="entry name" value="Rudment_hybrid_motif"/>
</dbReference>
<dbReference type="Pfam" id="PF02844">
    <property type="entry name" value="GARS_N"/>
    <property type="match status" value="1"/>
</dbReference>
<dbReference type="InterPro" id="IPR011761">
    <property type="entry name" value="ATP-grasp"/>
</dbReference>
<dbReference type="NCBIfam" id="TIGR00877">
    <property type="entry name" value="purD"/>
    <property type="match status" value="1"/>
</dbReference>
<dbReference type="InterPro" id="IPR020559">
    <property type="entry name" value="PRibGlycinamide_synth_CS"/>
</dbReference>
<keyword evidence="18" id="KW-1185">Reference proteome</keyword>
<evidence type="ECO:0000313" key="17">
    <source>
        <dbReference type="EMBL" id="ERP39338.1"/>
    </source>
</evidence>
<dbReference type="GO" id="GO:0046872">
    <property type="term" value="F:metal ion binding"/>
    <property type="evidence" value="ECO:0007669"/>
    <property type="project" value="UniProtKB-KW"/>
</dbReference>
<dbReference type="InterPro" id="IPR020561">
    <property type="entry name" value="PRibGlycinamid_synth_ATP-grasp"/>
</dbReference>
<evidence type="ECO:0000256" key="10">
    <source>
        <dbReference type="ARBA" id="ARBA00023211"/>
    </source>
</evidence>
<keyword evidence="8 14" id="KW-0658">Purine biosynthesis</keyword>
<dbReference type="RefSeq" id="WP_022635698.1">
    <property type="nucleotide sequence ID" value="NZ_ASJR01000001.1"/>
</dbReference>
<dbReference type="InterPro" id="IPR016185">
    <property type="entry name" value="PreATP-grasp_dom_sf"/>
</dbReference>
<dbReference type="SUPFAM" id="SSF51246">
    <property type="entry name" value="Rudiment single hybrid motif"/>
    <property type="match status" value="1"/>
</dbReference>
<dbReference type="Pfam" id="PF01071">
    <property type="entry name" value="GARS_A"/>
    <property type="match status" value="1"/>
</dbReference>
<dbReference type="InterPro" id="IPR000115">
    <property type="entry name" value="PRibGlycinamide_synth"/>
</dbReference>
<sequence length="426" mass="45626">MNTASVLVVGNGGREHALCTALLKSDTAPDVYIYPRNEGAVREGALAVPKEVRNWEELAEWSQKKGIGLAIIGPEQPLVEGIKDLFVGKNIPVFGPSKAAARLEGSKLFSKELMEKYHIPTAPWKAFSDKQSALSYVQKKGAPLVVKVSGLAAGKGAMVCDTMEEIEQALTVVFDTNAFGSAGETVVIEDMMYGEEASVFVITDGDSYKILPVSQDHKRIFDGDTGPNTGGMGAYAPAELISSDMLADIEKKIIAPTLSAMTAEGCPYTGLLYVGLMLTEDGPQVVEYNCRFGDPETEAVLPLVDCDWYTLFHTAATGGVEEVSFSIRAEYCATVVVASKGYPESSDPGQVIDGIERANAQDNVQVYFAGITTDAEGRFITNGGRVLTVTGTGKTLQEAVDRAYAGVSEIKFSGMQYRTDIGHRAL</sequence>
<dbReference type="Gene3D" id="3.30.1490.20">
    <property type="entry name" value="ATP-grasp fold, A domain"/>
    <property type="match status" value="1"/>
</dbReference>
<evidence type="ECO:0000256" key="13">
    <source>
        <dbReference type="ARBA" id="ARBA00042864"/>
    </source>
</evidence>
<organism evidence="17 18">
    <name type="scientific">Chitinivibrio alkaliphilus ACht1</name>
    <dbReference type="NCBI Taxonomy" id="1313304"/>
    <lineage>
        <taxon>Bacteria</taxon>
        <taxon>Pseudomonadati</taxon>
        <taxon>Fibrobacterota</taxon>
        <taxon>Chitinivibrionia</taxon>
        <taxon>Chitinivibrionales</taxon>
        <taxon>Chitinivibrionaceae</taxon>
        <taxon>Chitinivibrio</taxon>
    </lineage>
</organism>
<dbReference type="Proteomes" id="UP000017148">
    <property type="component" value="Unassembled WGS sequence"/>
</dbReference>
<dbReference type="PANTHER" id="PTHR43472">
    <property type="entry name" value="PHOSPHORIBOSYLAMINE--GLYCINE LIGASE"/>
    <property type="match status" value="1"/>
</dbReference>
<dbReference type="Pfam" id="PF02843">
    <property type="entry name" value="GARS_C"/>
    <property type="match status" value="1"/>
</dbReference>
<keyword evidence="5 14" id="KW-0436">Ligase</keyword>
<keyword evidence="6" id="KW-0479">Metal-binding</keyword>
<dbReference type="UniPathway" id="UPA00074">
    <property type="reaction ID" value="UER00125"/>
</dbReference>
<dbReference type="FunFam" id="3.90.600.10:FF:000001">
    <property type="entry name" value="Trifunctional purine biosynthetic protein adenosine-3"/>
    <property type="match status" value="1"/>
</dbReference>
<dbReference type="InterPro" id="IPR037123">
    <property type="entry name" value="PRibGlycinamide_synth_C_sf"/>
</dbReference>
<dbReference type="SMART" id="SM01209">
    <property type="entry name" value="GARS_A"/>
    <property type="match status" value="1"/>
</dbReference>
<evidence type="ECO:0000256" key="7">
    <source>
        <dbReference type="ARBA" id="ARBA00022741"/>
    </source>
</evidence>
<accession>U7DCQ2</accession>
<dbReference type="Gene3D" id="3.90.600.10">
    <property type="entry name" value="Phosphoribosylglycinamide synthetase, C-terminal domain"/>
    <property type="match status" value="1"/>
</dbReference>
<dbReference type="PROSITE" id="PS00184">
    <property type="entry name" value="GARS"/>
    <property type="match status" value="1"/>
</dbReference>
<dbReference type="PROSITE" id="PS50975">
    <property type="entry name" value="ATP_GRASP"/>
    <property type="match status" value="1"/>
</dbReference>
<dbReference type="InterPro" id="IPR020560">
    <property type="entry name" value="PRibGlycinamide_synth_C-dom"/>
</dbReference>
<evidence type="ECO:0000256" key="1">
    <source>
        <dbReference type="ARBA" id="ARBA00001936"/>
    </source>
</evidence>
<dbReference type="Gene3D" id="3.30.470.20">
    <property type="entry name" value="ATP-grasp fold, B domain"/>
    <property type="match status" value="1"/>
</dbReference>
<comment type="pathway">
    <text evidence="3 14">Purine metabolism; IMP biosynthesis via de novo pathway; N(1)-(5-phospho-D-ribosyl)glycinamide from 5-phospho-alpha-D-ribose 1-diphosphate: step 2/2.</text>
</comment>
<dbReference type="PATRIC" id="fig|1313304.3.peg.125"/>
<dbReference type="GO" id="GO:0006189">
    <property type="term" value="P:'de novo' IMP biosynthetic process"/>
    <property type="evidence" value="ECO:0007669"/>
    <property type="project" value="UniProtKB-UniRule"/>
</dbReference>
<dbReference type="EC" id="6.3.4.13" evidence="4 14"/>
<evidence type="ECO:0000256" key="6">
    <source>
        <dbReference type="ARBA" id="ARBA00022723"/>
    </source>
</evidence>
<proteinExistence type="inferred from homology"/>